<keyword evidence="7" id="KW-0206">Cytoskeleton</keyword>
<dbReference type="GO" id="GO:0005524">
    <property type="term" value="F:ATP binding"/>
    <property type="evidence" value="ECO:0007669"/>
    <property type="project" value="UniProtKB-UniRule"/>
</dbReference>
<evidence type="ECO:0000256" key="4">
    <source>
        <dbReference type="ARBA" id="ARBA00022741"/>
    </source>
</evidence>
<dbReference type="GO" id="GO:0008569">
    <property type="term" value="F:minus-end-directed microtubule motor activity"/>
    <property type="evidence" value="ECO:0007669"/>
    <property type="project" value="EnsemblFungi"/>
</dbReference>
<dbReference type="GO" id="GO:0098653">
    <property type="term" value="P:centromere clustering"/>
    <property type="evidence" value="ECO:0007669"/>
    <property type="project" value="EnsemblFungi"/>
</dbReference>
<dbReference type="PANTHER" id="PTHR47970:SF12">
    <property type="entry name" value="KINESIN FAMILY MEMBER 11"/>
    <property type="match status" value="1"/>
</dbReference>
<feature type="binding site" evidence="9">
    <location>
        <begin position="104"/>
        <end position="111"/>
    </location>
    <ligand>
        <name>ATP</name>
        <dbReference type="ChEBI" id="CHEBI:30616"/>
    </ligand>
</feature>
<dbReference type="InterPro" id="IPR001752">
    <property type="entry name" value="Kinesin_motor_dom"/>
</dbReference>
<dbReference type="GO" id="GO:0000776">
    <property type="term" value="C:kinetochore"/>
    <property type="evidence" value="ECO:0007669"/>
    <property type="project" value="EnsemblFungi"/>
</dbReference>
<evidence type="ECO:0000256" key="1">
    <source>
        <dbReference type="ARBA" id="ARBA00004245"/>
    </source>
</evidence>
<dbReference type="GO" id="GO:0007019">
    <property type="term" value="P:microtubule depolymerization"/>
    <property type="evidence" value="ECO:0007669"/>
    <property type="project" value="EnsemblFungi"/>
</dbReference>
<evidence type="ECO:0000256" key="7">
    <source>
        <dbReference type="ARBA" id="ARBA00023212"/>
    </source>
</evidence>
<dbReference type="GO" id="GO:0000235">
    <property type="term" value="C:astral microtubule"/>
    <property type="evidence" value="ECO:0007669"/>
    <property type="project" value="EnsemblFungi"/>
</dbReference>
<dbReference type="eggNOG" id="KOG0243">
    <property type="taxonomic scope" value="Eukaryota"/>
</dbReference>
<keyword evidence="15" id="KW-1185">Reference proteome</keyword>
<name>C4R710_KOMPG</name>
<dbReference type="InterPro" id="IPR027417">
    <property type="entry name" value="P-loop_NTPase"/>
</dbReference>
<dbReference type="GO" id="GO:0008574">
    <property type="term" value="F:plus-end-directed microtubule motor activity"/>
    <property type="evidence" value="ECO:0007669"/>
    <property type="project" value="EnsemblFungi"/>
</dbReference>
<dbReference type="Pfam" id="PF00225">
    <property type="entry name" value="Kinesin"/>
    <property type="match status" value="1"/>
</dbReference>
<evidence type="ECO:0000256" key="11">
    <source>
        <dbReference type="SAM" id="Coils"/>
    </source>
</evidence>
<evidence type="ECO:0000313" key="15">
    <source>
        <dbReference type="Proteomes" id="UP000000314"/>
    </source>
</evidence>
<dbReference type="GO" id="GO:0005828">
    <property type="term" value="C:kinetochore microtubule"/>
    <property type="evidence" value="ECO:0007669"/>
    <property type="project" value="EnsemblFungi"/>
</dbReference>
<comment type="subcellular location">
    <subcellularLocation>
        <location evidence="1">Cytoplasm</location>
        <location evidence="1">Cytoskeleton</location>
    </subcellularLocation>
</comment>
<feature type="domain" description="Kinesin motor" evidence="13">
    <location>
        <begin position="7"/>
        <end position="355"/>
    </location>
</feature>
<evidence type="ECO:0000256" key="12">
    <source>
        <dbReference type="SAM" id="MobiDB-lite"/>
    </source>
</evidence>
<evidence type="ECO:0000256" key="8">
    <source>
        <dbReference type="ARBA" id="ARBA00034704"/>
    </source>
</evidence>
<dbReference type="HOGENOM" id="CLU_001485_33_3_1"/>
<evidence type="ECO:0000256" key="9">
    <source>
        <dbReference type="PROSITE-ProRule" id="PRU00283"/>
    </source>
</evidence>
<dbReference type="GO" id="GO:0061805">
    <property type="term" value="P:mitotic spindle elongation (spindle phase three)"/>
    <property type="evidence" value="ECO:0007669"/>
    <property type="project" value="EnsemblFungi"/>
</dbReference>
<reference evidence="14 15" key="1">
    <citation type="journal article" date="2009" name="Nat. Biotechnol.">
        <title>Genome sequence of the recombinant protein production host Pichia pastoris.</title>
        <authorList>
            <person name="De Schutter K."/>
            <person name="Lin Y.C."/>
            <person name="Tiels P."/>
            <person name="Van Hecke A."/>
            <person name="Glinka S."/>
            <person name="Weber-Lehmann J."/>
            <person name="Rouze P."/>
            <person name="Van de Peer Y."/>
            <person name="Callewaert N."/>
        </authorList>
    </citation>
    <scope>NUCLEOTIDE SEQUENCE [LARGE SCALE GENOMIC DNA]</scope>
    <source>
        <strain evidence="15">GS115 / ATCC 20864</strain>
    </source>
</reference>
<dbReference type="SUPFAM" id="SSF52540">
    <property type="entry name" value="P-loop containing nucleoside triphosphate hydrolases"/>
    <property type="match status" value="1"/>
</dbReference>
<dbReference type="FunFam" id="3.40.850.10:FF:000019">
    <property type="entry name" value="Kinesin-like protein KIN-5D"/>
    <property type="match status" value="1"/>
</dbReference>
<dbReference type="OrthoDB" id="3176171at2759"/>
<proteinExistence type="inferred from homology"/>
<dbReference type="GO" id="GO:0045144">
    <property type="term" value="P:meiotic sister chromatid segregation"/>
    <property type="evidence" value="ECO:0007669"/>
    <property type="project" value="EnsemblFungi"/>
</dbReference>
<feature type="compositionally biased region" description="Polar residues" evidence="12">
    <location>
        <begin position="844"/>
        <end position="876"/>
    </location>
</feature>
<evidence type="ECO:0000256" key="10">
    <source>
        <dbReference type="RuleBase" id="RU000394"/>
    </source>
</evidence>
<dbReference type="KEGG" id="ppa:PAS_chr4_0160"/>
<dbReference type="EMBL" id="FN392322">
    <property type="protein sequence ID" value="CAY71385.1"/>
    <property type="molecule type" value="Genomic_DNA"/>
</dbReference>
<evidence type="ECO:0000313" key="14">
    <source>
        <dbReference type="EMBL" id="CAY71385.1"/>
    </source>
</evidence>
<gene>
    <name evidence="14" type="ordered locus">PAS_chr4_0160</name>
</gene>
<comment type="similarity">
    <text evidence="8">Belongs to the TRAFAC class myosin-kinesin ATPase superfamily. Kinesin family. KIN-5/BimC subfamily.</text>
</comment>
<accession>C4R710</accession>
<dbReference type="GO" id="GO:0008017">
    <property type="term" value="F:microtubule binding"/>
    <property type="evidence" value="ECO:0007669"/>
    <property type="project" value="InterPro"/>
</dbReference>
<keyword evidence="2" id="KW-0963">Cytoplasm</keyword>
<keyword evidence="6 9" id="KW-0505">Motor protein</keyword>
<feature type="coiled-coil region" evidence="11">
    <location>
        <begin position="401"/>
        <end position="449"/>
    </location>
</feature>
<dbReference type="FunCoup" id="C4R710">
    <property type="interactions" value="113"/>
</dbReference>
<evidence type="ECO:0000259" key="13">
    <source>
        <dbReference type="PROSITE" id="PS50067"/>
    </source>
</evidence>
<keyword evidence="3 10" id="KW-0493">Microtubule</keyword>
<dbReference type="PANTHER" id="PTHR47970">
    <property type="entry name" value="KINESIN-LIKE PROTEIN KIF11"/>
    <property type="match status" value="1"/>
</dbReference>
<protein>
    <recommendedName>
        <fullName evidence="10">Kinesin-like protein</fullName>
    </recommendedName>
</protein>
<dbReference type="Gene3D" id="3.40.850.10">
    <property type="entry name" value="Kinesin motor domain"/>
    <property type="match status" value="1"/>
</dbReference>
<dbReference type="PROSITE" id="PS00411">
    <property type="entry name" value="KINESIN_MOTOR_1"/>
    <property type="match status" value="1"/>
</dbReference>
<organism evidence="14 15">
    <name type="scientific">Komagataella phaffii (strain GS115 / ATCC 20864)</name>
    <name type="common">Yeast</name>
    <name type="synonym">Pichia pastoris</name>
    <dbReference type="NCBI Taxonomy" id="644223"/>
    <lineage>
        <taxon>Eukaryota</taxon>
        <taxon>Fungi</taxon>
        <taxon>Dikarya</taxon>
        <taxon>Ascomycota</taxon>
        <taxon>Saccharomycotina</taxon>
        <taxon>Pichiomycetes</taxon>
        <taxon>Pichiales</taxon>
        <taxon>Pichiaceae</taxon>
        <taxon>Komagataella</taxon>
    </lineage>
</organism>
<keyword evidence="4 9" id="KW-0547">Nucleotide-binding</keyword>
<dbReference type="GeneID" id="8201070"/>
<feature type="region of interest" description="Disordered" evidence="12">
    <location>
        <begin position="839"/>
        <end position="913"/>
    </location>
</feature>
<dbReference type="GO" id="GO:0005634">
    <property type="term" value="C:nucleus"/>
    <property type="evidence" value="ECO:0007669"/>
    <property type="project" value="TreeGrafter"/>
</dbReference>
<keyword evidence="5 9" id="KW-0067">ATP-binding</keyword>
<keyword evidence="11" id="KW-0175">Coiled coil</keyword>
<dbReference type="PRINTS" id="PR00380">
    <property type="entry name" value="KINESINHEAVY"/>
</dbReference>
<dbReference type="InterPro" id="IPR019821">
    <property type="entry name" value="Kinesin_motor_CS"/>
</dbReference>
<dbReference type="InParanoid" id="C4R710"/>
<dbReference type="PROSITE" id="PS50067">
    <property type="entry name" value="KINESIN_MOTOR_2"/>
    <property type="match status" value="1"/>
</dbReference>
<evidence type="ECO:0000256" key="5">
    <source>
        <dbReference type="ARBA" id="ARBA00022840"/>
    </source>
</evidence>
<dbReference type="GO" id="GO:0033047">
    <property type="term" value="P:regulation of mitotic sister chromatid segregation"/>
    <property type="evidence" value="ECO:0007669"/>
    <property type="project" value="EnsemblFungi"/>
</dbReference>
<evidence type="ECO:0000256" key="2">
    <source>
        <dbReference type="ARBA" id="ARBA00022490"/>
    </source>
</evidence>
<dbReference type="SMART" id="SM00129">
    <property type="entry name" value="KISc"/>
    <property type="match status" value="1"/>
</dbReference>
<dbReference type="RefSeq" id="XP_002493564.1">
    <property type="nucleotide sequence ID" value="XM_002493519.1"/>
</dbReference>
<evidence type="ECO:0000256" key="3">
    <source>
        <dbReference type="ARBA" id="ARBA00022701"/>
    </source>
</evidence>
<dbReference type="InterPro" id="IPR047149">
    <property type="entry name" value="KIF11-like"/>
</dbReference>
<evidence type="ECO:0000256" key="6">
    <source>
        <dbReference type="ARBA" id="ARBA00023175"/>
    </source>
</evidence>
<dbReference type="GO" id="GO:1990023">
    <property type="term" value="C:mitotic spindle midzone"/>
    <property type="evidence" value="ECO:0007669"/>
    <property type="project" value="EnsemblFungi"/>
</dbReference>
<dbReference type="GO" id="GO:0007018">
    <property type="term" value="P:microtubule-based movement"/>
    <property type="evidence" value="ECO:0007669"/>
    <property type="project" value="InterPro"/>
</dbReference>
<dbReference type="STRING" id="644223.C4R710"/>
<feature type="coiled-coil region" evidence="11">
    <location>
        <begin position="157"/>
        <end position="184"/>
    </location>
</feature>
<dbReference type="Proteomes" id="UP000000314">
    <property type="component" value="Chromosome 4"/>
</dbReference>
<dbReference type="GO" id="GO:0000073">
    <property type="term" value="P:initial mitotic spindle pole body separation"/>
    <property type="evidence" value="ECO:0007669"/>
    <property type="project" value="EnsemblFungi"/>
</dbReference>
<dbReference type="AlphaFoldDB" id="C4R710"/>
<sequence length="913" mass="102966">MESQDESITVVVRCRGRSSKEVQLKQPIIVDVPSEFDSDSVTRTVSVNTSHDSSLSSQITSTKSYTVDQSFGPAVDQEMVFQSVAEPLFEEFIRGYNCTIFAYGQTGTGKTHTMCGDGREIEGSLSPDAGIIPRLLFKLFDALNQKNIDFVVKCSFVELYNEELKDLLGNINSSKSRLRIYEQRDGSKPLIKIDGLEERHIQDAHQGMKLLQKGIRQRKTASTKLNEMSSRSHTIFTVTLWQKLPNDVDDKYSVAKMNLVDLAGSENIHRSGAVNARAREAGVINQSLLTLGRVINSLVDKASYIPYRESKLTRLLQDSLGGKTKTVLIANISPTRADHHETISTLEYAAKAKNICNAVQVGGFVSKNLLLKDLASEITRLKLDLIATRSKEGVFLDDSNYNQLISEQENLKTEVRELQISNRALRLKLENTSNTLKKEKEYHSKIEQELTAYKNSNITIQNSLKERNNQLIDISLITNNIAQTAEKDLKQVKSFQELVARQLKHRTLQELQASLNHLMRKNNAKDITIDEDTGMLRVLLKDFESMLQNTLLGMTKDVIEPSVNTKATVSELRSHLQDLGQLLRSQVDDNLSMISSLEQQTRSISRYIEKGMFKNKDQIVENCLSQLKADIERETLKFQEVMFSKVRDSVSSATKTLASSETNEITKIYQSWIGSTSDAVMNRKSREDEFRKSFEISEATTEQKLSEIDERTTNGAESLREHQENLLQKSYLLSSNGPVCRAVDQIDIKFNTVGNCRTHLHDKLHSVYEQLSHYTHQVNQVVNQNRDDESSRLEVERFLRSFKAVLKSSGLEEDFKMRQRETEATVGEIQQLSVRELNLDQDPDSSGSANPTTRVQVLTPRKNSLHTPGVGSSTPQGLKRPRSNEDKENTLLASPKHPRIFGDGASLLGNQEK</sequence>
<dbReference type="InterPro" id="IPR036961">
    <property type="entry name" value="Kinesin_motor_dom_sf"/>
</dbReference>